<dbReference type="STRING" id="322095.HMPREF3185_02229"/>
<keyword evidence="23" id="KW-1185">Reference proteome</keyword>
<keyword evidence="17" id="KW-0456">Lyase</keyword>
<evidence type="ECO:0000259" key="20">
    <source>
        <dbReference type="Pfam" id="PF01761"/>
    </source>
</evidence>
<evidence type="ECO:0000256" key="16">
    <source>
        <dbReference type="ARBA" id="ARBA00023141"/>
    </source>
</evidence>
<dbReference type="OrthoDB" id="9806583at2"/>
<keyword evidence="14" id="KW-0862">Zinc</keyword>
<comment type="caution">
    <text evidence="22">The sequence shown here is derived from an EMBL/GenBank/DDBJ whole genome shotgun (WGS) entry which is preliminary data.</text>
</comment>
<dbReference type="GO" id="GO:0003856">
    <property type="term" value="F:3-dehydroquinate synthase activity"/>
    <property type="evidence" value="ECO:0007669"/>
    <property type="project" value="UniProtKB-UniRule"/>
</dbReference>
<dbReference type="Gene3D" id="1.20.1090.10">
    <property type="entry name" value="Dehydroquinate synthase-like - alpha domain"/>
    <property type="match status" value="1"/>
</dbReference>
<evidence type="ECO:0000256" key="18">
    <source>
        <dbReference type="ARBA" id="ARBA00023285"/>
    </source>
</evidence>
<evidence type="ECO:0000256" key="1">
    <source>
        <dbReference type="ARBA" id="ARBA00001393"/>
    </source>
</evidence>
<evidence type="ECO:0000313" key="22">
    <source>
        <dbReference type="EMBL" id="KXB72727.1"/>
    </source>
</evidence>
<dbReference type="NCBIfam" id="TIGR01357">
    <property type="entry name" value="aroB"/>
    <property type="match status" value="1"/>
</dbReference>
<evidence type="ECO:0000256" key="14">
    <source>
        <dbReference type="ARBA" id="ARBA00022833"/>
    </source>
</evidence>
<evidence type="ECO:0000256" key="7">
    <source>
        <dbReference type="ARBA" id="ARBA00005412"/>
    </source>
</evidence>
<evidence type="ECO:0000256" key="15">
    <source>
        <dbReference type="ARBA" id="ARBA00023027"/>
    </source>
</evidence>
<dbReference type="GO" id="GO:0009423">
    <property type="term" value="P:chorismate biosynthetic process"/>
    <property type="evidence" value="ECO:0007669"/>
    <property type="project" value="UniProtKB-UniRule"/>
</dbReference>
<keyword evidence="12" id="KW-0479">Metal-binding</keyword>
<evidence type="ECO:0000256" key="5">
    <source>
        <dbReference type="ARBA" id="ARBA00004496"/>
    </source>
</evidence>
<dbReference type="InterPro" id="IPR030960">
    <property type="entry name" value="DHQS/DOIS_N"/>
</dbReference>
<comment type="catalytic activity">
    <reaction evidence="1">
        <text>7-phospho-2-dehydro-3-deoxy-D-arabino-heptonate = 3-dehydroquinate + phosphate</text>
        <dbReference type="Rhea" id="RHEA:21968"/>
        <dbReference type="ChEBI" id="CHEBI:32364"/>
        <dbReference type="ChEBI" id="CHEBI:43474"/>
        <dbReference type="ChEBI" id="CHEBI:58394"/>
        <dbReference type="EC" id="4.2.3.4"/>
    </reaction>
</comment>
<dbReference type="InterPro" id="IPR056179">
    <property type="entry name" value="DHQS_C"/>
</dbReference>
<dbReference type="Gene3D" id="3.40.50.1970">
    <property type="match status" value="1"/>
</dbReference>
<dbReference type="PATRIC" id="fig|322095.3.peg.2209"/>
<dbReference type="PANTHER" id="PTHR43622:SF7">
    <property type="entry name" value="3-DEHYDROQUINATE SYNTHASE, CHLOROPLASTIC"/>
    <property type="match status" value="1"/>
</dbReference>
<evidence type="ECO:0000256" key="17">
    <source>
        <dbReference type="ARBA" id="ARBA00023239"/>
    </source>
</evidence>
<evidence type="ECO:0000313" key="23">
    <source>
        <dbReference type="Proteomes" id="UP000070224"/>
    </source>
</evidence>
<comment type="function">
    <text evidence="4">Catalyzes the conversion of 3-deoxy-D-arabino-heptulosonate 7-phosphate (DAHP) to dehydroquinate (DHQ).</text>
</comment>
<organism evidence="22 23">
    <name type="scientific">Porphyromonas somerae</name>
    <dbReference type="NCBI Taxonomy" id="322095"/>
    <lineage>
        <taxon>Bacteria</taxon>
        <taxon>Pseudomonadati</taxon>
        <taxon>Bacteroidota</taxon>
        <taxon>Bacteroidia</taxon>
        <taxon>Bacteroidales</taxon>
        <taxon>Porphyromonadaceae</taxon>
        <taxon>Porphyromonas</taxon>
    </lineage>
</organism>
<accession>A0A134AYG8</accession>
<name>A0A134AYG8_9PORP</name>
<dbReference type="Pfam" id="PF01761">
    <property type="entry name" value="DHQ_synthase"/>
    <property type="match status" value="1"/>
</dbReference>
<evidence type="ECO:0000256" key="2">
    <source>
        <dbReference type="ARBA" id="ARBA00001911"/>
    </source>
</evidence>
<evidence type="ECO:0000256" key="10">
    <source>
        <dbReference type="ARBA" id="ARBA00022490"/>
    </source>
</evidence>
<evidence type="ECO:0000256" key="4">
    <source>
        <dbReference type="ARBA" id="ARBA00003485"/>
    </source>
</evidence>
<sequence length="353" mass="38901">MIIGTQILDRKLPSVAEGLACDRLFIVLEERVAELHPDLLPQLQSALPEAICRTLRGGEECKTTESLGFLWTWLSEEGATRRSALVLVGGGALLDLGGLAASTYMRGIATVYVPTTLLAMVDASVGGKTAIDFLGVKNLIGSFHPAHEVIVDIDFLRTLPLEELLSGYGEVVKHATLMGGEAWREVCHIGDPVGLMDDEWQALIEKSIAYKTSIVEADPTERGLRRILNIGHTVGHALEAYSHQNEFRRTLPHGEAVVFGLLIESYITMCQRGTSKEYIRQLMTLARELYSPFFYTCKDYPELLRLMRHDKKNSAGTITLMGVIEPGNIEAVEVADEGVIKEGLDFLRETFGS</sequence>
<comment type="subcellular location">
    <subcellularLocation>
        <location evidence="5">Cytoplasm</location>
    </subcellularLocation>
</comment>
<comment type="pathway">
    <text evidence="6">Metabolic intermediate biosynthesis; chorismate biosynthesis; chorismate from D-erythrose 4-phosphate and phosphoenolpyruvate: step 2/7.</text>
</comment>
<comment type="similarity">
    <text evidence="7">Belongs to the sugar phosphate cyclases superfamily. Dehydroquinate synthase family.</text>
</comment>
<dbReference type="InterPro" id="IPR050071">
    <property type="entry name" value="Dehydroquinate_synthase"/>
</dbReference>
<keyword evidence="18" id="KW-0170">Cobalt</keyword>
<evidence type="ECO:0000256" key="19">
    <source>
        <dbReference type="NCBIfam" id="TIGR01357"/>
    </source>
</evidence>
<dbReference type="CDD" id="cd08195">
    <property type="entry name" value="DHQS"/>
    <property type="match status" value="1"/>
</dbReference>
<dbReference type="GO" id="GO:0008652">
    <property type="term" value="P:amino acid biosynthetic process"/>
    <property type="evidence" value="ECO:0007669"/>
    <property type="project" value="UniProtKB-KW"/>
</dbReference>
<proteinExistence type="inferred from homology"/>
<keyword evidence="15" id="KW-0520">NAD</keyword>
<dbReference type="GO" id="GO:0005737">
    <property type="term" value="C:cytoplasm"/>
    <property type="evidence" value="ECO:0007669"/>
    <property type="project" value="UniProtKB-SubCell"/>
</dbReference>
<dbReference type="GO" id="GO:0009073">
    <property type="term" value="P:aromatic amino acid family biosynthetic process"/>
    <property type="evidence" value="ECO:0007669"/>
    <property type="project" value="UniProtKB-KW"/>
</dbReference>
<dbReference type="RefSeq" id="WP_060936204.1">
    <property type="nucleotide sequence ID" value="NZ_KQ960466.1"/>
</dbReference>
<evidence type="ECO:0000259" key="21">
    <source>
        <dbReference type="Pfam" id="PF24621"/>
    </source>
</evidence>
<dbReference type="PIRSF" id="PIRSF001455">
    <property type="entry name" value="DHQ_synth"/>
    <property type="match status" value="1"/>
</dbReference>
<keyword evidence="10" id="KW-0963">Cytoplasm</keyword>
<dbReference type="InterPro" id="IPR030963">
    <property type="entry name" value="DHQ_synth_fam"/>
</dbReference>
<dbReference type="InterPro" id="IPR016037">
    <property type="entry name" value="DHQ_synth_AroB"/>
</dbReference>
<dbReference type="Proteomes" id="UP000070224">
    <property type="component" value="Unassembled WGS sequence"/>
</dbReference>
<dbReference type="SUPFAM" id="SSF56796">
    <property type="entry name" value="Dehydroquinate synthase-like"/>
    <property type="match status" value="1"/>
</dbReference>
<comment type="cofactor">
    <cofactor evidence="2">
        <name>NAD(+)</name>
        <dbReference type="ChEBI" id="CHEBI:57540"/>
    </cofactor>
</comment>
<feature type="domain" description="3-dehydroquinate synthase C-terminal" evidence="21">
    <location>
        <begin position="167"/>
        <end position="313"/>
    </location>
</feature>
<dbReference type="PANTHER" id="PTHR43622">
    <property type="entry name" value="3-DEHYDROQUINATE SYNTHASE"/>
    <property type="match status" value="1"/>
</dbReference>
<evidence type="ECO:0000256" key="13">
    <source>
        <dbReference type="ARBA" id="ARBA00022741"/>
    </source>
</evidence>
<dbReference type="GO" id="GO:0046872">
    <property type="term" value="F:metal ion binding"/>
    <property type="evidence" value="ECO:0007669"/>
    <property type="project" value="UniProtKB-KW"/>
</dbReference>
<evidence type="ECO:0000256" key="3">
    <source>
        <dbReference type="ARBA" id="ARBA00001941"/>
    </source>
</evidence>
<gene>
    <name evidence="22" type="ORF">HMPREF3185_02229</name>
</gene>
<feature type="domain" description="3-dehydroquinate synthase N-terminal" evidence="20">
    <location>
        <begin position="54"/>
        <end position="164"/>
    </location>
</feature>
<reference evidence="23" key="1">
    <citation type="submission" date="2016-01" db="EMBL/GenBank/DDBJ databases">
        <authorList>
            <person name="Mitreva M."/>
            <person name="Pepin K.H."/>
            <person name="Mihindukulasuriya K.A."/>
            <person name="Fulton R."/>
            <person name="Fronick C."/>
            <person name="O'Laughlin M."/>
            <person name="Miner T."/>
            <person name="Herter B."/>
            <person name="Rosa B.A."/>
            <person name="Cordes M."/>
            <person name="Tomlinson C."/>
            <person name="Wollam A."/>
            <person name="Palsikar V.B."/>
            <person name="Mardis E.R."/>
            <person name="Wilson R.K."/>
        </authorList>
    </citation>
    <scope>NUCLEOTIDE SEQUENCE [LARGE SCALE GENOMIC DNA]</scope>
    <source>
        <strain evidence="23">KA00683</strain>
    </source>
</reference>
<keyword evidence="11" id="KW-0028">Amino-acid biosynthesis</keyword>
<evidence type="ECO:0000256" key="8">
    <source>
        <dbReference type="ARBA" id="ARBA00013031"/>
    </source>
</evidence>
<dbReference type="GO" id="GO:0000166">
    <property type="term" value="F:nucleotide binding"/>
    <property type="evidence" value="ECO:0007669"/>
    <property type="project" value="UniProtKB-KW"/>
</dbReference>
<dbReference type="AlphaFoldDB" id="A0A134AYG8"/>
<keyword evidence="16" id="KW-0057">Aromatic amino acid biosynthesis</keyword>
<keyword evidence="13" id="KW-0547">Nucleotide-binding</keyword>
<evidence type="ECO:0000256" key="9">
    <source>
        <dbReference type="ARBA" id="ARBA00017684"/>
    </source>
</evidence>
<dbReference type="EMBL" id="LSDK01000155">
    <property type="protein sequence ID" value="KXB72727.1"/>
    <property type="molecule type" value="Genomic_DNA"/>
</dbReference>
<comment type="cofactor">
    <cofactor evidence="3">
        <name>Co(2+)</name>
        <dbReference type="ChEBI" id="CHEBI:48828"/>
    </cofactor>
</comment>
<dbReference type="Pfam" id="PF24621">
    <property type="entry name" value="DHQS_C"/>
    <property type="match status" value="1"/>
</dbReference>
<evidence type="ECO:0000256" key="6">
    <source>
        <dbReference type="ARBA" id="ARBA00004661"/>
    </source>
</evidence>
<evidence type="ECO:0000256" key="11">
    <source>
        <dbReference type="ARBA" id="ARBA00022605"/>
    </source>
</evidence>
<evidence type="ECO:0000256" key="12">
    <source>
        <dbReference type="ARBA" id="ARBA00022723"/>
    </source>
</evidence>
<protein>
    <recommendedName>
        <fullName evidence="9 19">3-dehydroquinate synthase</fullName>
        <ecNumber evidence="8 19">4.2.3.4</ecNumber>
    </recommendedName>
</protein>
<dbReference type="EC" id="4.2.3.4" evidence="8 19"/>